<dbReference type="AlphaFoldDB" id="A0A8T8T176"/>
<feature type="region of interest" description="Disordered" evidence="1">
    <location>
        <begin position="33"/>
        <end position="55"/>
    </location>
</feature>
<accession>A0A8T8T176</accession>
<organism evidence="2 3">
    <name type="scientific">Tilletia caries</name>
    <name type="common">wheat bunt fungus</name>
    <dbReference type="NCBI Taxonomy" id="13290"/>
    <lineage>
        <taxon>Eukaryota</taxon>
        <taxon>Fungi</taxon>
        <taxon>Dikarya</taxon>
        <taxon>Basidiomycota</taxon>
        <taxon>Ustilaginomycotina</taxon>
        <taxon>Exobasidiomycetes</taxon>
        <taxon>Tilletiales</taxon>
        <taxon>Tilletiaceae</taxon>
        <taxon>Tilletia</taxon>
    </lineage>
</organism>
<comment type="caution">
    <text evidence="2">The sequence shown here is derived from an EMBL/GenBank/DDBJ whole genome shotgun (WGS) entry which is preliminary data.</text>
</comment>
<dbReference type="EMBL" id="LWDD02001130">
    <property type="protein sequence ID" value="KAE8252335.1"/>
    <property type="molecule type" value="Genomic_DNA"/>
</dbReference>
<gene>
    <name evidence="2" type="ORF">A4X03_0g6192</name>
</gene>
<evidence type="ECO:0000256" key="1">
    <source>
        <dbReference type="SAM" id="MobiDB-lite"/>
    </source>
</evidence>
<evidence type="ECO:0000313" key="3">
    <source>
        <dbReference type="Proteomes" id="UP000077671"/>
    </source>
</evidence>
<reference evidence="2" key="2">
    <citation type="journal article" date="2019" name="IMA Fungus">
        <title>Genome sequencing and comparison of five Tilletia species to identify candidate genes for the detection of regulated species infecting wheat.</title>
        <authorList>
            <person name="Nguyen H.D.T."/>
            <person name="Sultana T."/>
            <person name="Kesanakurti P."/>
            <person name="Hambleton S."/>
        </authorList>
    </citation>
    <scope>NUCLEOTIDE SEQUENCE</scope>
    <source>
        <strain evidence="2">DAOMC 238032</strain>
    </source>
</reference>
<reference evidence="2" key="1">
    <citation type="submission" date="2016-04" db="EMBL/GenBank/DDBJ databases">
        <authorList>
            <person name="Nguyen H.D."/>
            <person name="Kesanakurti P."/>
            <person name="Cullis J."/>
            <person name="Levesque C.A."/>
            <person name="Hambleton S."/>
        </authorList>
    </citation>
    <scope>NUCLEOTIDE SEQUENCE</scope>
    <source>
        <strain evidence="2">DAOMC 238032</strain>
    </source>
</reference>
<sequence>MNSRAANFAALFPPMGTHSGAFVESAGTEASITSSALSAAGDDDDDQSSAAAKDAGVRDAIAAAARVASSPSPGKIYPYGFCGAFTGPFPPSSSNISLGAASVTGSAGRTVESASGNASPHPVRSRVHELQQDIRRLAWGRRRKVAQLCEEEKWDEGRYLDGYVDEFEEVSEILAWVPEDRPGPSAAYLALTNQSEAEEAPSLKPFDKTAREAQLAALQFLVAYGYDWRTTQGEHSA</sequence>
<proteinExistence type="predicted"/>
<protein>
    <submittedName>
        <fullName evidence="2">Uncharacterized protein</fullName>
    </submittedName>
</protein>
<name>A0A8T8T176_9BASI</name>
<evidence type="ECO:0000313" key="2">
    <source>
        <dbReference type="EMBL" id="KAE8252335.1"/>
    </source>
</evidence>
<dbReference type="Proteomes" id="UP000077671">
    <property type="component" value="Unassembled WGS sequence"/>
</dbReference>